<protein>
    <submittedName>
        <fullName evidence="1">Uncharacterized protein</fullName>
    </submittedName>
</protein>
<evidence type="ECO:0000313" key="1">
    <source>
        <dbReference type="EnsemblPlants" id="KQK95569"/>
    </source>
</evidence>
<dbReference type="InParanoid" id="K3ZKX0"/>
<dbReference type="EnsemblPlants" id="KQK95569">
    <property type="protein sequence ID" value="KQK95569"/>
    <property type="gene ID" value="SETIT_027226mg"/>
</dbReference>
<dbReference type="AlphaFoldDB" id="K3ZKX0"/>
<dbReference type="EMBL" id="AGNK02005179">
    <property type="status" value="NOT_ANNOTATED_CDS"/>
    <property type="molecule type" value="Genomic_DNA"/>
</dbReference>
<dbReference type="Gramene" id="KQK95569">
    <property type="protein sequence ID" value="KQK95569"/>
    <property type="gene ID" value="SETIT_027226mg"/>
</dbReference>
<dbReference type="Proteomes" id="UP000004995">
    <property type="component" value="Unassembled WGS sequence"/>
</dbReference>
<keyword evidence="2" id="KW-1185">Reference proteome</keyword>
<name>K3ZKX0_SETIT</name>
<sequence length="59" mass="6821">MVTTVTGSVLWLSVEVKILHVSPVGSFFQNKWKNMQCNCFHISNCHFPCYLNTCFRPIN</sequence>
<accession>K3ZKX0</accession>
<proteinExistence type="predicted"/>
<evidence type="ECO:0000313" key="2">
    <source>
        <dbReference type="Proteomes" id="UP000004995"/>
    </source>
</evidence>
<reference evidence="2" key="1">
    <citation type="journal article" date="2012" name="Nat. Biotechnol.">
        <title>Reference genome sequence of the model plant Setaria.</title>
        <authorList>
            <person name="Bennetzen J.L."/>
            <person name="Schmutz J."/>
            <person name="Wang H."/>
            <person name="Percifield R."/>
            <person name="Hawkins J."/>
            <person name="Pontaroli A.C."/>
            <person name="Estep M."/>
            <person name="Feng L."/>
            <person name="Vaughn J.N."/>
            <person name="Grimwood J."/>
            <person name="Jenkins J."/>
            <person name="Barry K."/>
            <person name="Lindquist E."/>
            <person name="Hellsten U."/>
            <person name="Deshpande S."/>
            <person name="Wang X."/>
            <person name="Wu X."/>
            <person name="Mitros T."/>
            <person name="Triplett J."/>
            <person name="Yang X."/>
            <person name="Ye C.Y."/>
            <person name="Mauro-Herrera M."/>
            <person name="Wang L."/>
            <person name="Li P."/>
            <person name="Sharma M."/>
            <person name="Sharma R."/>
            <person name="Ronald P.C."/>
            <person name="Panaud O."/>
            <person name="Kellogg E.A."/>
            <person name="Brutnell T.P."/>
            <person name="Doust A.N."/>
            <person name="Tuskan G.A."/>
            <person name="Rokhsar D."/>
            <person name="Devos K.M."/>
        </authorList>
    </citation>
    <scope>NUCLEOTIDE SEQUENCE [LARGE SCALE GENOMIC DNA]</scope>
    <source>
        <strain evidence="2">cv. Yugu1</strain>
    </source>
</reference>
<organism evidence="1 2">
    <name type="scientific">Setaria italica</name>
    <name type="common">Foxtail millet</name>
    <name type="synonym">Panicum italicum</name>
    <dbReference type="NCBI Taxonomy" id="4555"/>
    <lineage>
        <taxon>Eukaryota</taxon>
        <taxon>Viridiplantae</taxon>
        <taxon>Streptophyta</taxon>
        <taxon>Embryophyta</taxon>
        <taxon>Tracheophyta</taxon>
        <taxon>Spermatophyta</taxon>
        <taxon>Magnoliopsida</taxon>
        <taxon>Liliopsida</taxon>
        <taxon>Poales</taxon>
        <taxon>Poaceae</taxon>
        <taxon>PACMAD clade</taxon>
        <taxon>Panicoideae</taxon>
        <taxon>Panicodae</taxon>
        <taxon>Paniceae</taxon>
        <taxon>Cenchrinae</taxon>
        <taxon>Setaria</taxon>
    </lineage>
</organism>
<dbReference type="HOGENOM" id="CLU_2965347_0_0_1"/>
<reference evidence="1" key="2">
    <citation type="submission" date="2018-08" db="UniProtKB">
        <authorList>
            <consortium name="EnsemblPlants"/>
        </authorList>
    </citation>
    <scope>IDENTIFICATION</scope>
    <source>
        <strain evidence="1">Yugu1</strain>
    </source>
</reference>